<dbReference type="HOGENOM" id="CLU_000604_1_2_11"/>
<reference evidence="7 8" key="1">
    <citation type="journal article" date="2009" name="Stand. Genomic Sci.">
        <title>Complete genome sequence of Catenulispora acidiphila type strain (ID 139908).</title>
        <authorList>
            <person name="Copeland A."/>
            <person name="Lapidus A."/>
            <person name="Glavina Del Rio T."/>
            <person name="Nolan M."/>
            <person name="Lucas S."/>
            <person name="Chen F."/>
            <person name="Tice H."/>
            <person name="Cheng J.F."/>
            <person name="Bruce D."/>
            <person name="Goodwin L."/>
            <person name="Pitluck S."/>
            <person name="Mikhailova N."/>
            <person name="Pati A."/>
            <person name="Ivanova N."/>
            <person name="Mavromatis K."/>
            <person name="Chen A."/>
            <person name="Palaniappan K."/>
            <person name="Chain P."/>
            <person name="Land M."/>
            <person name="Hauser L."/>
            <person name="Chang Y.J."/>
            <person name="Jeffries C.D."/>
            <person name="Chertkov O."/>
            <person name="Brettin T."/>
            <person name="Detter J.C."/>
            <person name="Han C."/>
            <person name="Ali Z."/>
            <person name="Tindall B.J."/>
            <person name="Goker M."/>
            <person name="Bristow J."/>
            <person name="Eisen J.A."/>
            <person name="Markowitz V."/>
            <person name="Hugenholtz P."/>
            <person name="Kyrpides N.C."/>
            <person name="Klenk H.P."/>
        </authorList>
    </citation>
    <scope>NUCLEOTIDE SEQUENCE [LARGE SCALE GENOMIC DNA]</scope>
    <source>
        <strain evidence="8">DSM 44928 / JCM 14897 / NBRC 102108 / NRRL B-24433 / ID139908</strain>
    </source>
</reference>
<proteinExistence type="inferred from homology"/>
<dbReference type="OrthoDB" id="9804819at2"/>
<dbReference type="KEGG" id="cai:Caci_6164"/>
<accession>C7QIE1</accession>
<evidence type="ECO:0000313" key="8">
    <source>
        <dbReference type="Proteomes" id="UP000000851"/>
    </source>
</evidence>
<dbReference type="eggNOG" id="COG4152">
    <property type="taxonomic scope" value="Bacteria"/>
</dbReference>
<dbReference type="STRING" id="479433.Caci_6164"/>
<dbReference type="Gene3D" id="3.40.50.300">
    <property type="entry name" value="P-loop containing nucleotide triphosphate hydrolases"/>
    <property type="match status" value="1"/>
</dbReference>
<keyword evidence="2" id="KW-0813">Transport</keyword>
<sequence length="406" mass="42411">MLELDGLRKLYGDRIALDGVTFSVRPGELYGFVGTNGAGKTTTMRITLGVLEPDAGTVRFQGKPVDTPTRRRFGYMPEERGLYPKMRVGDQLRYLAELHGMTRRDAATATKYWMERLSVAERAEDRVEALSLGNQQRVQLAAALVHHPAVLVLDEPFSGLDPVGVDNLAEVLRERAAEGVPVVFSSHQLELVERLCDSIGIIYRGRMVATGTVDELRASRAERGLRVGTDAAAGWADGLAGVESAEYGARTTLILTADADDQAILDAARALGPVREFTPLRPSLADLFREAVADHDSDGDGDGNSDGDGESGGRSGNQARTGTKASATGDQASAGSHSVAASLTSDEASAGSRSDTAASLTSGEASGHAGADESSGTANLIGGQRGDQAGADPDSAAPTDQQGASA</sequence>
<dbReference type="PROSITE" id="PS50893">
    <property type="entry name" value="ABC_TRANSPORTER_2"/>
    <property type="match status" value="1"/>
</dbReference>
<dbReference type="PROSITE" id="PS00211">
    <property type="entry name" value="ABC_TRANSPORTER_1"/>
    <property type="match status" value="1"/>
</dbReference>
<dbReference type="Pfam" id="PF13732">
    <property type="entry name" value="DrrA1-3_C"/>
    <property type="match status" value="1"/>
</dbReference>
<gene>
    <name evidence="7" type="ordered locus">Caci_6164</name>
</gene>
<evidence type="ECO:0000256" key="4">
    <source>
        <dbReference type="ARBA" id="ARBA00022840"/>
    </source>
</evidence>
<keyword evidence="4" id="KW-0067">ATP-binding</keyword>
<organism evidence="7 8">
    <name type="scientific">Catenulispora acidiphila (strain DSM 44928 / JCM 14897 / NBRC 102108 / NRRL B-24433 / ID139908)</name>
    <dbReference type="NCBI Taxonomy" id="479433"/>
    <lineage>
        <taxon>Bacteria</taxon>
        <taxon>Bacillati</taxon>
        <taxon>Actinomycetota</taxon>
        <taxon>Actinomycetes</taxon>
        <taxon>Catenulisporales</taxon>
        <taxon>Catenulisporaceae</taxon>
        <taxon>Catenulispora</taxon>
    </lineage>
</organism>
<dbReference type="SUPFAM" id="SSF52540">
    <property type="entry name" value="P-loop containing nucleoside triphosphate hydrolases"/>
    <property type="match status" value="1"/>
</dbReference>
<feature type="compositionally biased region" description="Acidic residues" evidence="5">
    <location>
        <begin position="299"/>
        <end position="309"/>
    </location>
</feature>
<dbReference type="AlphaFoldDB" id="C7QIE1"/>
<dbReference type="SMART" id="SM00382">
    <property type="entry name" value="AAA"/>
    <property type="match status" value="1"/>
</dbReference>
<evidence type="ECO:0000313" key="7">
    <source>
        <dbReference type="EMBL" id="ACU75018.1"/>
    </source>
</evidence>
<feature type="domain" description="ABC transporter" evidence="6">
    <location>
        <begin position="2"/>
        <end position="229"/>
    </location>
</feature>
<dbReference type="InterPro" id="IPR025302">
    <property type="entry name" value="DrrA1/2-like_C"/>
</dbReference>
<keyword evidence="8" id="KW-1185">Reference proteome</keyword>
<dbReference type="InterPro" id="IPR017871">
    <property type="entry name" value="ABC_transporter-like_CS"/>
</dbReference>
<evidence type="ECO:0000256" key="2">
    <source>
        <dbReference type="ARBA" id="ARBA00022448"/>
    </source>
</evidence>
<dbReference type="GO" id="GO:0016887">
    <property type="term" value="F:ATP hydrolysis activity"/>
    <property type="evidence" value="ECO:0007669"/>
    <property type="project" value="InterPro"/>
</dbReference>
<evidence type="ECO:0000259" key="6">
    <source>
        <dbReference type="PROSITE" id="PS50893"/>
    </source>
</evidence>
<dbReference type="InterPro" id="IPR027417">
    <property type="entry name" value="P-loop_NTPase"/>
</dbReference>
<dbReference type="InterPro" id="IPR003439">
    <property type="entry name" value="ABC_transporter-like_ATP-bd"/>
</dbReference>
<feature type="region of interest" description="Disordered" evidence="5">
    <location>
        <begin position="294"/>
        <end position="406"/>
    </location>
</feature>
<dbReference type="GO" id="GO:0005524">
    <property type="term" value="F:ATP binding"/>
    <property type="evidence" value="ECO:0007669"/>
    <property type="project" value="UniProtKB-KW"/>
</dbReference>
<evidence type="ECO:0000256" key="3">
    <source>
        <dbReference type="ARBA" id="ARBA00022741"/>
    </source>
</evidence>
<dbReference type="PANTHER" id="PTHR43335:SF4">
    <property type="entry name" value="ABC TRANSPORTER, ATP-BINDING PROTEIN"/>
    <property type="match status" value="1"/>
</dbReference>
<comment type="similarity">
    <text evidence="1">Belongs to the ABC transporter superfamily.</text>
</comment>
<name>C7QIE1_CATAD</name>
<dbReference type="PANTHER" id="PTHR43335">
    <property type="entry name" value="ABC TRANSPORTER, ATP-BINDING PROTEIN"/>
    <property type="match status" value="1"/>
</dbReference>
<keyword evidence="3" id="KW-0547">Nucleotide-binding</keyword>
<dbReference type="Pfam" id="PF00005">
    <property type="entry name" value="ABC_tran"/>
    <property type="match status" value="1"/>
</dbReference>
<dbReference type="Proteomes" id="UP000000851">
    <property type="component" value="Chromosome"/>
</dbReference>
<dbReference type="EMBL" id="CP001700">
    <property type="protein sequence ID" value="ACU75018.1"/>
    <property type="molecule type" value="Genomic_DNA"/>
</dbReference>
<dbReference type="InterPro" id="IPR003593">
    <property type="entry name" value="AAA+_ATPase"/>
</dbReference>
<evidence type="ECO:0000256" key="1">
    <source>
        <dbReference type="ARBA" id="ARBA00005417"/>
    </source>
</evidence>
<protein>
    <submittedName>
        <fullName evidence="7">ABC transporter related</fullName>
    </submittedName>
</protein>
<dbReference type="InParanoid" id="C7QIE1"/>
<feature type="compositionally biased region" description="Polar residues" evidence="5">
    <location>
        <begin position="317"/>
        <end position="364"/>
    </location>
</feature>
<evidence type="ECO:0000256" key="5">
    <source>
        <dbReference type="SAM" id="MobiDB-lite"/>
    </source>
</evidence>